<dbReference type="RefSeq" id="WP_345539609.1">
    <property type="nucleotide sequence ID" value="NZ_BAABGJ010000058.1"/>
</dbReference>
<dbReference type="EMBL" id="BAABGJ010000058">
    <property type="protein sequence ID" value="GAA4349200.1"/>
    <property type="molecule type" value="Genomic_DNA"/>
</dbReference>
<keyword evidence="2" id="KW-1185">Reference proteome</keyword>
<organism evidence="1 2">
    <name type="scientific">Variovorax defluvii</name>
    <dbReference type="NCBI Taxonomy" id="913761"/>
    <lineage>
        <taxon>Bacteria</taxon>
        <taxon>Pseudomonadati</taxon>
        <taxon>Pseudomonadota</taxon>
        <taxon>Betaproteobacteria</taxon>
        <taxon>Burkholderiales</taxon>
        <taxon>Comamonadaceae</taxon>
        <taxon>Variovorax</taxon>
    </lineage>
</organism>
<dbReference type="Proteomes" id="UP001500975">
    <property type="component" value="Unassembled WGS sequence"/>
</dbReference>
<comment type="caution">
    <text evidence="1">The sequence shown here is derived from an EMBL/GenBank/DDBJ whole genome shotgun (WGS) entry which is preliminary data.</text>
</comment>
<evidence type="ECO:0000313" key="2">
    <source>
        <dbReference type="Proteomes" id="UP001500975"/>
    </source>
</evidence>
<accession>A0ABP8I157</accession>
<reference evidence="2" key="1">
    <citation type="journal article" date="2019" name="Int. J. Syst. Evol. Microbiol.">
        <title>The Global Catalogue of Microorganisms (GCM) 10K type strain sequencing project: providing services to taxonomists for standard genome sequencing and annotation.</title>
        <authorList>
            <consortium name="The Broad Institute Genomics Platform"/>
            <consortium name="The Broad Institute Genome Sequencing Center for Infectious Disease"/>
            <person name="Wu L."/>
            <person name="Ma J."/>
        </authorList>
    </citation>
    <scope>NUCLEOTIDE SEQUENCE [LARGE SCALE GENOMIC DNA]</scope>
    <source>
        <strain evidence="2">JCM 17804</strain>
    </source>
</reference>
<protein>
    <recommendedName>
        <fullName evidence="3">Bacterial EndoU nuclease domain-containing protein</fullName>
    </recommendedName>
</protein>
<proteinExistence type="predicted"/>
<evidence type="ECO:0000313" key="1">
    <source>
        <dbReference type="EMBL" id="GAA4349200.1"/>
    </source>
</evidence>
<evidence type="ECO:0008006" key="3">
    <source>
        <dbReference type="Google" id="ProtNLM"/>
    </source>
</evidence>
<name>A0ABP8I157_9BURK</name>
<gene>
    <name evidence="1" type="ORF">GCM10023165_35770</name>
</gene>
<sequence>MIAREAVALAAGLGGSVKSAWDASVAAFLNESLADIALKSMQGLPIEAAAVTGVRLLKTADGIADAAKETTLLLNGPIRMTEKGMAHVVERHTVNDIAKFADKSKFNEAENLSTLISSGTHQQMVQQANGNFARTWDAGRSIGIDRVTGQQTSVMTVITRPNGELVTAFPGRP</sequence>